<dbReference type="GO" id="GO:0004713">
    <property type="term" value="F:protein tyrosine kinase activity"/>
    <property type="evidence" value="ECO:0007669"/>
    <property type="project" value="TreeGrafter"/>
</dbReference>
<feature type="transmembrane region" description="Helical" evidence="1">
    <location>
        <begin position="469"/>
        <end position="493"/>
    </location>
</feature>
<evidence type="ECO:0000313" key="3">
    <source>
        <dbReference type="Proteomes" id="UP000273500"/>
    </source>
</evidence>
<comment type="caution">
    <text evidence="2">The sequence shown here is derived from an EMBL/GenBank/DDBJ whole genome shotgun (WGS) entry which is preliminary data.</text>
</comment>
<dbReference type="OrthoDB" id="781284at2"/>
<evidence type="ECO:0008006" key="4">
    <source>
        <dbReference type="Google" id="ProtNLM"/>
    </source>
</evidence>
<dbReference type="EMBL" id="RWIT01000026">
    <property type="protein sequence ID" value="RSK43119.1"/>
    <property type="molecule type" value="Genomic_DNA"/>
</dbReference>
<accession>A0A428K9N7</accession>
<reference evidence="2 3" key="1">
    <citation type="submission" date="2018-12" db="EMBL/GenBank/DDBJ databases">
        <authorList>
            <person name="Feng G."/>
            <person name="Zhu H."/>
        </authorList>
    </citation>
    <scope>NUCLEOTIDE SEQUENCE [LARGE SCALE GENOMIC DNA]</scope>
    <source>
        <strain evidence="2 3">KCTC 12533</strain>
    </source>
</reference>
<keyword evidence="1" id="KW-0472">Membrane</keyword>
<dbReference type="GO" id="GO:0005886">
    <property type="term" value="C:plasma membrane"/>
    <property type="evidence" value="ECO:0007669"/>
    <property type="project" value="TreeGrafter"/>
</dbReference>
<keyword evidence="1" id="KW-0812">Transmembrane</keyword>
<dbReference type="RefSeq" id="WP_125424495.1">
    <property type="nucleotide sequence ID" value="NZ_RWIT01000026.1"/>
</dbReference>
<gene>
    <name evidence="2" type="ORF">EI291_22260</name>
</gene>
<sequence>MSLTDALRLLLRHWKLLLAVPLALGTTAFLLTRHEKKVYTSETTLYTGIASGYTLKGNAETDFFTTNNAFDNLLNLIKSRETKEEVAYQLLACHLQMKDQLDPALLNWNSLMRLHGLLPAELRRRLTGPTQAATVERVRAYASANDTNELYRLINSFDPVYSVDALGHVNAARIQSSDLIKLDYEAEDPAICRHTLLLTTEVFIGKYRGLRMDQTATVIRYYEAETAKALQVLNAAEERFLAFNRDNNIINYYEQTKYIAGEREGLYADITKIQMQYAAAKARLGAIEQKLAGRNRALLSTDELLQQRRELEQVQAELARQQLYGRLREPAAPADVPRLQARIGELTQTMRTTLNDHYSQLNSVEGIPSKGLIDEWLRNMLETSDNKAKLDVMLRRKQEFMEEYHKMAPLGATLKRIEREIELAQKTYFSLLTSLNDSRASQQNNELTTDLKVVAPPFLPLHAKGGKRLMLVAGGAFGGFFFVATTLLGLGLLDKSLRKPSLVAARTGLPVLGVLPPPAPTPPAPDSYADSALDHLARQVIRRASSQDAPTPYAVGVISTRRGEGKTHLVSSLVARCQRLGLEVVAAYPEGAAPDAQASEYPPVVAAVQRWPLARITQNRPAHLLVVELPALLEDTYPVAPLPELHLLLLAVRSSRVWEPKDGQALQDIRSLTAAPVEAVLTGVEAYESRELLVQHESRPRRPRLRLAFWRRRATA</sequence>
<keyword evidence="1" id="KW-1133">Transmembrane helix</keyword>
<dbReference type="Gene3D" id="3.40.50.300">
    <property type="entry name" value="P-loop containing nucleotide triphosphate hydrolases"/>
    <property type="match status" value="1"/>
</dbReference>
<evidence type="ECO:0000313" key="2">
    <source>
        <dbReference type="EMBL" id="RSK43119.1"/>
    </source>
</evidence>
<dbReference type="PANTHER" id="PTHR32309">
    <property type="entry name" value="TYROSINE-PROTEIN KINASE"/>
    <property type="match status" value="1"/>
</dbReference>
<protein>
    <recommendedName>
        <fullName evidence="4">Polysaccharide chain length determinant N-terminal domain-containing protein</fullName>
    </recommendedName>
</protein>
<dbReference type="Proteomes" id="UP000273500">
    <property type="component" value="Unassembled WGS sequence"/>
</dbReference>
<dbReference type="PANTHER" id="PTHR32309:SF13">
    <property type="entry name" value="FERRIC ENTEROBACTIN TRANSPORT PROTEIN FEPE"/>
    <property type="match status" value="1"/>
</dbReference>
<dbReference type="InterPro" id="IPR027417">
    <property type="entry name" value="P-loop_NTPase"/>
</dbReference>
<proteinExistence type="predicted"/>
<dbReference type="InterPro" id="IPR050445">
    <property type="entry name" value="Bact_polysacc_biosynth/exp"/>
</dbReference>
<evidence type="ECO:0000256" key="1">
    <source>
        <dbReference type="SAM" id="Phobius"/>
    </source>
</evidence>
<name>A0A428K9N7_9BACT</name>
<keyword evidence="3" id="KW-1185">Reference proteome</keyword>
<organism evidence="2 3">
    <name type="scientific">Hymenobacter rigui</name>
    <dbReference type="NCBI Taxonomy" id="334424"/>
    <lineage>
        <taxon>Bacteria</taxon>
        <taxon>Pseudomonadati</taxon>
        <taxon>Bacteroidota</taxon>
        <taxon>Cytophagia</taxon>
        <taxon>Cytophagales</taxon>
        <taxon>Hymenobacteraceae</taxon>
        <taxon>Hymenobacter</taxon>
    </lineage>
</organism>
<dbReference type="AlphaFoldDB" id="A0A428K9N7"/>